<protein>
    <submittedName>
        <fullName evidence="6">Metallo-hydrolase/oxidoreductase</fullName>
    </submittedName>
</protein>
<evidence type="ECO:0000256" key="2">
    <source>
        <dbReference type="ARBA" id="ARBA00022723"/>
    </source>
</evidence>
<dbReference type="InterPro" id="IPR001279">
    <property type="entry name" value="Metallo-B-lactamas"/>
</dbReference>
<dbReference type="GO" id="GO:0016491">
    <property type="term" value="F:oxidoreductase activity"/>
    <property type="evidence" value="ECO:0007669"/>
    <property type="project" value="InterPro"/>
</dbReference>
<dbReference type="Gene3D" id="3.40.30.10">
    <property type="entry name" value="Glutaredoxin"/>
    <property type="match status" value="1"/>
</dbReference>
<dbReference type="Gene3D" id="3.60.15.10">
    <property type="entry name" value="Ribonuclease Z/Hydroxyacylglutathione hydrolase-like"/>
    <property type="match status" value="1"/>
</dbReference>
<name>A0A1Y2EBB1_9FUNG</name>
<dbReference type="Pfam" id="PF00753">
    <property type="entry name" value="Lactamase_B"/>
    <property type="match status" value="1"/>
</dbReference>
<dbReference type="SUPFAM" id="SSF52833">
    <property type="entry name" value="Thioredoxin-like"/>
    <property type="match status" value="1"/>
</dbReference>
<dbReference type="CDD" id="cd06262">
    <property type="entry name" value="metallo-hydrolase-like_MBL-fold"/>
    <property type="match status" value="1"/>
</dbReference>
<dbReference type="GO" id="GO:0016787">
    <property type="term" value="F:hydrolase activity"/>
    <property type="evidence" value="ECO:0007669"/>
    <property type="project" value="UniProtKB-KW"/>
</dbReference>
<evidence type="ECO:0000256" key="3">
    <source>
        <dbReference type="ARBA" id="ARBA00022801"/>
    </source>
</evidence>
<dbReference type="GO" id="GO:0046872">
    <property type="term" value="F:metal ion binding"/>
    <property type="evidence" value="ECO:0007669"/>
    <property type="project" value="UniProtKB-KW"/>
</dbReference>
<dbReference type="InterPro" id="IPR036866">
    <property type="entry name" value="RibonucZ/Hydroxyglut_hydro"/>
</dbReference>
<dbReference type="InterPro" id="IPR051453">
    <property type="entry name" value="MBL_Glyoxalase_II"/>
</dbReference>
<accession>A0A1Y2EBB1</accession>
<dbReference type="OrthoDB" id="1930760at2759"/>
<dbReference type="EMBL" id="MCOG01000046">
    <property type="protein sequence ID" value="ORY68125.1"/>
    <property type="molecule type" value="Genomic_DNA"/>
</dbReference>
<dbReference type="InterPro" id="IPR036249">
    <property type="entry name" value="Thioredoxin-like_sf"/>
</dbReference>
<dbReference type="InterPro" id="IPR001853">
    <property type="entry name" value="DSBA-like_thioredoxin_dom"/>
</dbReference>
<dbReference type="SUPFAM" id="SSF56281">
    <property type="entry name" value="Metallo-hydrolase/oxidoreductase"/>
    <property type="match status" value="1"/>
</dbReference>
<dbReference type="Proteomes" id="UP000193920">
    <property type="component" value="Unassembled WGS sequence"/>
</dbReference>
<keyword evidence="7" id="KW-1185">Reference proteome</keyword>
<comment type="cofactor">
    <cofactor evidence="1">
        <name>Zn(2+)</name>
        <dbReference type="ChEBI" id="CHEBI:29105"/>
    </cofactor>
</comment>
<dbReference type="AlphaFoldDB" id="A0A1Y2EBB1"/>
<keyword evidence="2" id="KW-0479">Metal-binding</keyword>
<keyword evidence="3 6" id="KW-0378">Hydrolase</keyword>
<dbReference type="CDD" id="cd03024">
    <property type="entry name" value="DsbA_FrnE"/>
    <property type="match status" value="1"/>
</dbReference>
<evidence type="ECO:0000256" key="4">
    <source>
        <dbReference type="ARBA" id="ARBA00022833"/>
    </source>
</evidence>
<dbReference type="Pfam" id="PF01323">
    <property type="entry name" value="DSBA"/>
    <property type="match status" value="1"/>
</dbReference>
<evidence type="ECO:0000259" key="5">
    <source>
        <dbReference type="SMART" id="SM00849"/>
    </source>
</evidence>
<dbReference type="SMART" id="SM00849">
    <property type="entry name" value="Lactamase_B"/>
    <property type="match status" value="1"/>
</dbReference>
<sequence length="458" mass="52651">METLNKINVVYWSDYSSPYCYIGEKRLRSILKDMKIKDRVNIKMKSLEIDSNSGPKVSRNTNEYISQRYGISLEEAKNKIEELSKLGKKEGIDFQFTDTINTNTIDAHRLTKLAKSKGKDVDRVIYLLFDGYFSKNLELSDKNVLINIGKEVGLEEKDIVHMLGSDEFIDEVRKDEREAKKMDIQGVPYIVINNKFSITGCQNEEMLKKLFIDALENKLEITKSGLIKIADDGYSTPINNNDSKKDHGKVAVKRVLVHDVFDTNSYFYIDEKTNHGFLLDPGAEPDKLIRIIKNNNWTIEKILLTHGHFDHTGAVEELYNKLNIPYFVHEKGELYLKSTHYNLSRYCERNVILNDGQYFKNGKIFSLSSNPNVQLRVIHTPGHTPDSVVFYDEYNKLAFVGDTIFKDSIGTTRYFGGNDKDLKVSILEKIFKLPEDVTLLSGHSEKTTVGREKSLYMF</sequence>
<feature type="domain" description="Metallo-beta-lactamase" evidence="5">
    <location>
        <begin position="262"/>
        <end position="443"/>
    </location>
</feature>
<gene>
    <name evidence="6" type="ORF">LY90DRAFT_667603</name>
</gene>
<organism evidence="6 7">
    <name type="scientific">Neocallimastix californiae</name>
    <dbReference type="NCBI Taxonomy" id="1754190"/>
    <lineage>
        <taxon>Eukaryota</taxon>
        <taxon>Fungi</taxon>
        <taxon>Fungi incertae sedis</taxon>
        <taxon>Chytridiomycota</taxon>
        <taxon>Chytridiomycota incertae sedis</taxon>
        <taxon>Neocallimastigomycetes</taxon>
        <taxon>Neocallimastigales</taxon>
        <taxon>Neocallimastigaceae</taxon>
        <taxon>Neocallimastix</taxon>
    </lineage>
</organism>
<dbReference type="PANTHER" id="PTHR46233">
    <property type="entry name" value="HYDROXYACYLGLUTATHIONE HYDROLASE GLOC"/>
    <property type="match status" value="1"/>
</dbReference>
<evidence type="ECO:0000313" key="7">
    <source>
        <dbReference type="Proteomes" id="UP000193920"/>
    </source>
</evidence>
<dbReference type="PANTHER" id="PTHR46233:SF3">
    <property type="entry name" value="HYDROXYACYLGLUTATHIONE HYDROLASE GLOC"/>
    <property type="match status" value="1"/>
</dbReference>
<comment type="caution">
    <text evidence="6">The sequence shown here is derived from an EMBL/GenBank/DDBJ whole genome shotgun (WGS) entry which is preliminary data.</text>
</comment>
<reference evidence="6 7" key="1">
    <citation type="submission" date="2016-08" db="EMBL/GenBank/DDBJ databases">
        <title>A Parts List for Fungal Cellulosomes Revealed by Comparative Genomics.</title>
        <authorList>
            <consortium name="DOE Joint Genome Institute"/>
            <person name="Haitjema C.H."/>
            <person name="Gilmore S.P."/>
            <person name="Henske J.K."/>
            <person name="Solomon K.V."/>
            <person name="De Groot R."/>
            <person name="Kuo A."/>
            <person name="Mondo S.J."/>
            <person name="Salamov A.A."/>
            <person name="Labutti K."/>
            <person name="Zhao Z."/>
            <person name="Chiniquy J."/>
            <person name="Barry K."/>
            <person name="Brewer H.M."/>
            <person name="Purvine S.O."/>
            <person name="Wright A.T."/>
            <person name="Boxma B."/>
            <person name="Van Alen T."/>
            <person name="Hackstein J.H."/>
            <person name="Baker S.E."/>
            <person name="Grigoriev I.V."/>
            <person name="O'Malley M.A."/>
        </authorList>
    </citation>
    <scope>NUCLEOTIDE SEQUENCE [LARGE SCALE GENOMIC DNA]</scope>
    <source>
        <strain evidence="6 7">G1</strain>
    </source>
</reference>
<keyword evidence="4" id="KW-0862">Zinc</keyword>
<evidence type="ECO:0000313" key="6">
    <source>
        <dbReference type="EMBL" id="ORY68125.1"/>
    </source>
</evidence>
<evidence type="ECO:0000256" key="1">
    <source>
        <dbReference type="ARBA" id="ARBA00001947"/>
    </source>
</evidence>
<proteinExistence type="predicted"/>